<feature type="domain" description="Multidrug resistance protein MdtA-like barrel-sandwich hybrid" evidence="1">
    <location>
        <begin position="48"/>
        <end position="212"/>
    </location>
</feature>
<dbReference type="EMBL" id="JACIGE010000004">
    <property type="protein sequence ID" value="MBB4246967.1"/>
    <property type="molecule type" value="Genomic_DNA"/>
</dbReference>
<dbReference type="Gene3D" id="2.40.50.100">
    <property type="match status" value="1"/>
</dbReference>
<accession>A0A840FXX0</accession>
<dbReference type="Gene3D" id="2.40.30.170">
    <property type="match status" value="1"/>
</dbReference>
<dbReference type="SUPFAM" id="SSF111369">
    <property type="entry name" value="HlyD-like secretion proteins"/>
    <property type="match status" value="1"/>
</dbReference>
<dbReference type="Proteomes" id="UP000587070">
    <property type="component" value="Unassembled WGS sequence"/>
</dbReference>
<dbReference type="PANTHER" id="PTHR30438:SF2">
    <property type="entry name" value="MEMBRANE PROTEIN"/>
    <property type="match status" value="1"/>
</dbReference>
<gene>
    <name evidence="2" type="ORF">GGD90_001333</name>
</gene>
<organism evidence="2 3">
    <name type="scientific">Rhodocyclus tenuis</name>
    <name type="common">Rhodospirillum tenue</name>
    <dbReference type="NCBI Taxonomy" id="1066"/>
    <lineage>
        <taxon>Bacteria</taxon>
        <taxon>Pseudomonadati</taxon>
        <taxon>Pseudomonadota</taxon>
        <taxon>Betaproteobacteria</taxon>
        <taxon>Rhodocyclales</taxon>
        <taxon>Rhodocyclaceae</taxon>
        <taxon>Rhodocyclus</taxon>
    </lineage>
</organism>
<dbReference type="OrthoDB" id="9778236at2"/>
<evidence type="ECO:0000313" key="3">
    <source>
        <dbReference type="Proteomes" id="UP000587070"/>
    </source>
</evidence>
<sequence>MTFPFSRGQWLVALAVAGVVAVALYFLARPAALPPGFVSASGRLEATEVDVATKIAGRLVALKVREGDSVQAGDIVGEFDAVDVDAQLRAAQAQVLQAQETVREAHAGVRKSESDAVLAGRTLARSQELVQRGFVSGDRLDRDRSAQDGATAALSAARVRVAEAEAGVASAVARADSLRATVGETTLKAPITGRVLYRLAEPGEVLAAGGKALTLLDLGDVYINVFLPANDAGRITIGSEARIVADAWPDELVPAHVSFVSPSAQFTPREVETRNEREKLMFRVRLKVDPAWLQAKAQRINVGMPAVAWLRLDPAQAWPERFGKR</sequence>
<evidence type="ECO:0000259" key="1">
    <source>
        <dbReference type="Pfam" id="PF25917"/>
    </source>
</evidence>
<keyword evidence="3" id="KW-1185">Reference proteome</keyword>
<name>A0A840FXX0_RHOTE</name>
<dbReference type="RefSeq" id="WP_153115484.1">
    <property type="nucleotide sequence ID" value="NZ_JACIGE010000004.1"/>
</dbReference>
<evidence type="ECO:0000313" key="2">
    <source>
        <dbReference type="EMBL" id="MBB4246967.1"/>
    </source>
</evidence>
<dbReference type="GO" id="GO:0005886">
    <property type="term" value="C:plasma membrane"/>
    <property type="evidence" value="ECO:0007669"/>
    <property type="project" value="TreeGrafter"/>
</dbReference>
<dbReference type="AlphaFoldDB" id="A0A840FXX0"/>
<comment type="caution">
    <text evidence="2">The sequence shown here is derived from an EMBL/GenBank/DDBJ whole genome shotgun (WGS) entry which is preliminary data.</text>
</comment>
<dbReference type="Gene3D" id="1.10.287.470">
    <property type="entry name" value="Helix hairpin bin"/>
    <property type="match status" value="1"/>
</dbReference>
<dbReference type="PANTHER" id="PTHR30438">
    <property type="entry name" value="36 KDA ANTIGEN-RELATED"/>
    <property type="match status" value="1"/>
</dbReference>
<dbReference type="InterPro" id="IPR058625">
    <property type="entry name" value="MdtA-like_BSH"/>
</dbReference>
<dbReference type="Pfam" id="PF25917">
    <property type="entry name" value="BSH_RND"/>
    <property type="match status" value="1"/>
</dbReference>
<proteinExistence type="predicted"/>
<protein>
    <submittedName>
        <fullName evidence="2">HlyD family secretion protein</fullName>
    </submittedName>
</protein>
<reference evidence="2 3" key="1">
    <citation type="submission" date="2020-08" db="EMBL/GenBank/DDBJ databases">
        <title>Genome sequencing of Purple Non-Sulfur Bacteria from various extreme environments.</title>
        <authorList>
            <person name="Mayer M."/>
        </authorList>
    </citation>
    <scope>NUCLEOTIDE SEQUENCE [LARGE SCALE GENOMIC DNA]</scope>
    <source>
        <strain evidence="2 3">2761</strain>
    </source>
</reference>